<keyword evidence="4" id="KW-1185">Reference proteome</keyword>
<dbReference type="Gene3D" id="1.10.260.40">
    <property type="entry name" value="lambda repressor-like DNA-binding domains"/>
    <property type="match status" value="1"/>
</dbReference>
<gene>
    <name evidence="3" type="ORF">G7034_05125</name>
</gene>
<dbReference type="PROSITE" id="PS50943">
    <property type="entry name" value="HTH_CROC1"/>
    <property type="match status" value="1"/>
</dbReference>
<feature type="compositionally biased region" description="Polar residues" evidence="1">
    <location>
        <begin position="98"/>
        <end position="121"/>
    </location>
</feature>
<accession>A0A967DZL3</accession>
<evidence type="ECO:0000256" key="1">
    <source>
        <dbReference type="SAM" id="MobiDB-lite"/>
    </source>
</evidence>
<dbReference type="CDD" id="cd00093">
    <property type="entry name" value="HTH_XRE"/>
    <property type="match status" value="1"/>
</dbReference>
<evidence type="ECO:0000259" key="2">
    <source>
        <dbReference type="PROSITE" id="PS50943"/>
    </source>
</evidence>
<sequence length="146" mass="16337">MVNSKEFSKRLQKVFDYYELNASSFAEKVGVGRASISHILSGRNKPSLDFVMKIINEFPEVELYWLLNGKGNFPKSEVIPSSPISTKSFPPQEKASIENPNTKNSLSTTNPINTTHKSGATAQQKTIERVIIFYNDGSFDSFTPNE</sequence>
<proteinExistence type="predicted"/>
<protein>
    <submittedName>
        <fullName evidence="3">Helix-turn-helix transcriptional regulator</fullName>
    </submittedName>
</protein>
<feature type="region of interest" description="Disordered" evidence="1">
    <location>
        <begin position="80"/>
        <end position="121"/>
    </location>
</feature>
<name>A0A967DZL3_9FLAO</name>
<dbReference type="InterPro" id="IPR010982">
    <property type="entry name" value="Lambda_DNA-bd_dom_sf"/>
</dbReference>
<organism evidence="3 4">
    <name type="scientific">Psychroflexus maritimus</name>
    <dbReference type="NCBI Taxonomy" id="2714865"/>
    <lineage>
        <taxon>Bacteria</taxon>
        <taxon>Pseudomonadati</taxon>
        <taxon>Bacteroidota</taxon>
        <taxon>Flavobacteriia</taxon>
        <taxon>Flavobacteriales</taxon>
        <taxon>Flavobacteriaceae</taxon>
        <taxon>Psychroflexus</taxon>
    </lineage>
</organism>
<dbReference type="RefSeq" id="WP_166399892.1">
    <property type="nucleotide sequence ID" value="NZ_JAANAS010000039.1"/>
</dbReference>
<dbReference type="AlphaFoldDB" id="A0A967DZL3"/>
<dbReference type="EMBL" id="JAANAS010000039">
    <property type="protein sequence ID" value="NGZ89632.1"/>
    <property type="molecule type" value="Genomic_DNA"/>
</dbReference>
<dbReference type="SMART" id="SM00530">
    <property type="entry name" value="HTH_XRE"/>
    <property type="match status" value="1"/>
</dbReference>
<dbReference type="GO" id="GO:0003677">
    <property type="term" value="F:DNA binding"/>
    <property type="evidence" value="ECO:0007669"/>
    <property type="project" value="InterPro"/>
</dbReference>
<reference evidence="3" key="1">
    <citation type="submission" date="2020-03" db="EMBL/GenBank/DDBJ databases">
        <title>Psychroflexus Maritimus sp. nov., isolate from marine sediment.</title>
        <authorList>
            <person name="Zhong Y.-L."/>
        </authorList>
    </citation>
    <scope>NUCLEOTIDE SEQUENCE</scope>
    <source>
        <strain evidence="3">C1</strain>
    </source>
</reference>
<comment type="caution">
    <text evidence="3">The sequence shown here is derived from an EMBL/GenBank/DDBJ whole genome shotgun (WGS) entry which is preliminary data.</text>
</comment>
<evidence type="ECO:0000313" key="3">
    <source>
        <dbReference type="EMBL" id="NGZ89632.1"/>
    </source>
</evidence>
<dbReference type="Proteomes" id="UP000643701">
    <property type="component" value="Unassembled WGS sequence"/>
</dbReference>
<dbReference type="InterPro" id="IPR001387">
    <property type="entry name" value="Cro/C1-type_HTH"/>
</dbReference>
<evidence type="ECO:0000313" key="4">
    <source>
        <dbReference type="Proteomes" id="UP000643701"/>
    </source>
</evidence>
<feature type="domain" description="HTH cro/C1-type" evidence="2">
    <location>
        <begin position="25"/>
        <end position="66"/>
    </location>
</feature>
<dbReference type="Pfam" id="PF01381">
    <property type="entry name" value="HTH_3"/>
    <property type="match status" value="1"/>
</dbReference>
<dbReference type="SUPFAM" id="SSF47413">
    <property type="entry name" value="lambda repressor-like DNA-binding domains"/>
    <property type="match status" value="1"/>
</dbReference>